<gene>
    <name evidence="1" type="ORF">ACFQ2F_13585</name>
</gene>
<name>A0ABW3JEB1_9HYPH</name>
<proteinExistence type="predicted"/>
<accession>A0ABW3JEB1</accession>
<dbReference type="RefSeq" id="WP_379090966.1">
    <property type="nucleotide sequence ID" value="NZ_JBHTJO010000002.1"/>
</dbReference>
<organism evidence="1 2">
    <name type="scientific">Methyloligella solikamskensis</name>
    <dbReference type="NCBI Taxonomy" id="1177756"/>
    <lineage>
        <taxon>Bacteria</taxon>
        <taxon>Pseudomonadati</taxon>
        <taxon>Pseudomonadota</taxon>
        <taxon>Alphaproteobacteria</taxon>
        <taxon>Hyphomicrobiales</taxon>
        <taxon>Hyphomicrobiaceae</taxon>
        <taxon>Methyloligella</taxon>
    </lineage>
</organism>
<protein>
    <recommendedName>
        <fullName evidence="3">TMhelix containing protein</fullName>
    </recommendedName>
</protein>
<dbReference type="Proteomes" id="UP001597102">
    <property type="component" value="Unassembled WGS sequence"/>
</dbReference>
<sequence length="61" mass="6603">MGRIITFVFGMLTAAIIAAPLGIWVGSEMEQDGFIETIQSVNLSDQCMQELSRGVNAKLAE</sequence>
<reference evidence="2" key="1">
    <citation type="journal article" date="2019" name="Int. J. Syst. Evol. Microbiol.">
        <title>The Global Catalogue of Microorganisms (GCM) 10K type strain sequencing project: providing services to taxonomists for standard genome sequencing and annotation.</title>
        <authorList>
            <consortium name="The Broad Institute Genomics Platform"/>
            <consortium name="The Broad Institute Genome Sequencing Center for Infectious Disease"/>
            <person name="Wu L."/>
            <person name="Ma J."/>
        </authorList>
    </citation>
    <scope>NUCLEOTIDE SEQUENCE [LARGE SCALE GENOMIC DNA]</scope>
    <source>
        <strain evidence="2">CCUG 61697</strain>
    </source>
</reference>
<evidence type="ECO:0008006" key="3">
    <source>
        <dbReference type="Google" id="ProtNLM"/>
    </source>
</evidence>
<keyword evidence="2" id="KW-1185">Reference proteome</keyword>
<dbReference type="EMBL" id="JBHTJO010000002">
    <property type="protein sequence ID" value="MFD0988131.1"/>
    <property type="molecule type" value="Genomic_DNA"/>
</dbReference>
<evidence type="ECO:0000313" key="1">
    <source>
        <dbReference type="EMBL" id="MFD0988131.1"/>
    </source>
</evidence>
<comment type="caution">
    <text evidence="1">The sequence shown here is derived from an EMBL/GenBank/DDBJ whole genome shotgun (WGS) entry which is preliminary data.</text>
</comment>
<evidence type="ECO:0000313" key="2">
    <source>
        <dbReference type="Proteomes" id="UP001597102"/>
    </source>
</evidence>